<comment type="caution">
    <text evidence="2">The sequence shown here is derived from an EMBL/GenBank/DDBJ whole genome shotgun (WGS) entry which is preliminary data.</text>
</comment>
<reference evidence="2 3" key="1">
    <citation type="journal article" date="2012" name="Genome Biol.">
        <title>Genome and low-iron response of an oceanic diatom adapted to chronic iron limitation.</title>
        <authorList>
            <person name="Lommer M."/>
            <person name="Specht M."/>
            <person name="Roy A.S."/>
            <person name="Kraemer L."/>
            <person name="Andreson R."/>
            <person name="Gutowska M.A."/>
            <person name="Wolf J."/>
            <person name="Bergner S.V."/>
            <person name="Schilhabel M.B."/>
            <person name="Klostermeier U.C."/>
            <person name="Beiko R.G."/>
            <person name="Rosenstiel P."/>
            <person name="Hippler M."/>
            <person name="Laroche J."/>
        </authorList>
    </citation>
    <scope>NUCLEOTIDE SEQUENCE [LARGE SCALE GENOMIC DNA]</scope>
    <source>
        <strain evidence="2 3">CCMP1005</strain>
    </source>
</reference>
<accession>K0SCU5</accession>
<proteinExistence type="predicted"/>
<feature type="compositionally biased region" description="Polar residues" evidence="1">
    <location>
        <begin position="52"/>
        <end position="78"/>
    </location>
</feature>
<evidence type="ECO:0000313" key="3">
    <source>
        <dbReference type="Proteomes" id="UP000266841"/>
    </source>
</evidence>
<gene>
    <name evidence="2" type="ORF">THAOC_15355</name>
</gene>
<evidence type="ECO:0000256" key="1">
    <source>
        <dbReference type="SAM" id="MobiDB-lite"/>
    </source>
</evidence>
<dbReference type="EMBL" id="AGNL01017824">
    <property type="protein sequence ID" value="EJK63958.1"/>
    <property type="molecule type" value="Genomic_DNA"/>
</dbReference>
<organism evidence="2 3">
    <name type="scientific">Thalassiosira oceanica</name>
    <name type="common">Marine diatom</name>
    <dbReference type="NCBI Taxonomy" id="159749"/>
    <lineage>
        <taxon>Eukaryota</taxon>
        <taxon>Sar</taxon>
        <taxon>Stramenopiles</taxon>
        <taxon>Ochrophyta</taxon>
        <taxon>Bacillariophyta</taxon>
        <taxon>Coscinodiscophyceae</taxon>
        <taxon>Thalassiosirophycidae</taxon>
        <taxon>Thalassiosirales</taxon>
        <taxon>Thalassiosiraceae</taxon>
        <taxon>Thalassiosira</taxon>
    </lineage>
</organism>
<feature type="compositionally biased region" description="Polar residues" evidence="1">
    <location>
        <begin position="7"/>
        <end position="21"/>
    </location>
</feature>
<dbReference type="AlphaFoldDB" id="K0SCU5"/>
<feature type="region of interest" description="Disordered" evidence="1">
    <location>
        <begin position="1"/>
        <end position="78"/>
    </location>
</feature>
<keyword evidence="3" id="KW-1185">Reference proteome</keyword>
<name>K0SCU5_THAOC</name>
<protein>
    <submittedName>
        <fullName evidence="2">Uncharacterized protein</fullName>
    </submittedName>
</protein>
<sequence>MIDDQRPTASKSRPSMRVSQRNPRRLVRQMQSVQRPSTLFLDSDSGSGGSAPRQQETSHRSQAQSPPYQTQIPTPQNATSLDRLQAIHIPMGVPLREIGLANPRRDFAARRRNHEMEMHPDLLFDDFLGEGKSSGT</sequence>
<dbReference type="Proteomes" id="UP000266841">
    <property type="component" value="Unassembled WGS sequence"/>
</dbReference>
<evidence type="ECO:0000313" key="2">
    <source>
        <dbReference type="EMBL" id="EJK63958.1"/>
    </source>
</evidence>